<comment type="caution">
    <text evidence="1">The sequence shown here is derived from an EMBL/GenBank/DDBJ whole genome shotgun (WGS) entry which is preliminary data.</text>
</comment>
<dbReference type="Proteomes" id="UP000011910">
    <property type="component" value="Unassembled WGS sequence"/>
</dbReference>
<dbReference type="EMBL" id="AODQ01000081">
    <property type="protein sequence ID" value="EMR01942.1"/>
    <property type="molecule type" value="Genomic_DNA"/>
</dbReference>
<dbReference type="RefSeq" id="WP_009196308.1">
    <property type="nucleotide sequence ID" value="NZ_AODQ01000081.1"/>
</dbReference>
<sequence>MQPQKGKDFVKNLRELNDALAGLIKNIKKDITLLEKSIASNRQYLNKPYLDKQLRGNDLIQGLREHLN</sequence>
<name>M7N3S2_9BACT</name>
<evidence type="ECO:0000313" key="2">
    <source>
        <dbReference type="Proteomes" id="UP000011910"/>
    </source>
</evidence>
<dbReference type="AlphaFoldDB" id="M7N3S2"/>
<evidence type="ECO:0000313" key="1">
    <source>
        <dbReference type="EMBL" id="EMR01942.1"/>
    </source>
</evidence>
<accession>M7N3S2</accession>
<organism evidence="1 2">
    <name type="scientific">Cesiribacter andamanensis AMV16</name>
    <dbReference type="NCBI Taxonomy" id="1279009"/>
    <lineage>
        <taxon>Bacteria</taxon>
        <taxon>Pseudomonadati</taxon>
        <taxon>Bacteroidota</taxon>
        <taxon>Cytophagia</taxon>
        <taxon>Cytophagales</taxon>
        <taxon>Cesiribacteraceae</taxon>
        <taxon>Cesiribacter</taxon>
    </lineage>
</organism>
<reference evidence="1 2" key="1">
    <citation type="journal article" date="2013" name="Genome Announc.">
        <title>Draft Genome Sequence of Cesiribacter andamanensis Strain AMV16T, Isolated from a Soil Sample from a Mud Volcano in the Andaman Islands, India.</title>
        <authorList>
            <person name="Shivaji S."/>
            <person name="Ara S."/>
            <person name="Begum Z."/>
            <person name="Srinivas T.N."/>
            <person name="Singh A."/>
            <person name="Kumar Pinnaka A."/>
        </authorList>
    </citation>
    <scope>NUCLEOTIDE SEQUENCE [LARGE SCALE GENOMIC DNA]</scope>
    <source>
        <strain evidence="1 2">AMV16</strain>
    </source>
</reference>
<dbReference type="OrthoDB" id="982170at2"/>
<protein>
    <submittedName>
        <fullName evidence="1">Uncharacterized protein</fullName>
    </submittedName>
</protein>
<proteinExistence type="predicted"/>
<keyword evidence="2" id="KW-1185">Reference proteome</keyword>
<gene>
    <name evidence="1" type="ORF">ADICEAN_02921</name>
</gene>